<dbReference type="AlphaFoldDB" id="B0RJ28"/>
<reference evidence="1 2" key="1">
    <citation type="journal article" date="2008" name="J. Bacteriol.">
        <title>Genome of the actinomycete plant pathogen Clavibacter michiganensis subsp. sepedonicus suggests recent niche adaptation.</title>
        <authorList>
            <person name="Bentley S.D."/>
            <person name="Corton C."/>
            <person name="Brown S.E."/>
            <person name="Barron A."/>
            <person name="Clark L."/>
            <person name="Doggett J."/>
            <person name="Harris B."/>
            <person name="Ormond D."/>
            <person name="Quail M.A."/>
            <person name="May G."/>
            <person name="Francis D."/>
            <person name="Knudson D."/>
            <person name="Parkhill J."/>
            <person name="Ishimaru C.A."/>
        </authorList>
    </citation>
    <scope>NUCLEOTIDE SEQUENCE [LARGE SCALE GENOMIC DNA]</scope>
    <source>
        <strain evidence="2">ATCC 33113 / DSM 20744 / JCM 9667 / LMG 2889 / ICMP 2535 / C-1</strain>
    </source>
</reference>
<name>B0RJ28_CLASE</name>
<dbReference type="Proteomes" id="UP000001318">
    <property type="component" value="Plasmid pCS1"/>
</dbReference>
<gene>
    <name evidence="1" type="ordered locus">pCS0034</name>
</gene>
<geneLocation type="plasmid" evidence="1 2">
    <name>pCS1</name>
</geneLocation>
<evidence type="ECO:0000313" key="2">
    <source>
        <dbReference type="Proteomes" id="UP000001318"/>
    </source>
</evidence>
<dbReference type="KEGG" id="cms:pCS0034"/>
<dbReference type="HOGENOM" id="CLU_2068949_0_0_11"/>
<organism evidence="1 2">
    <name type="scientific">Clavibacter sepedonicus</name>
    <name type="common">Clavibacter michiganensis subsp. sepedonicus</name>
    <dbReference type="NCBI Taxonomy" id="31964"/>
    <lineage>
        <taxon>Bacteria</taxon>
        <taxon>Bacillati</taxon>
        <taxon>Actinomycetota</taxon>
        <taxon>Actinomycetes</taxon>
        <taxon>Micrococcales</taxon>
        <taxon>Microbacteriaceae</taxon>
        <taxon>Clavibacter</taxon>
    </lineage>
</organism>
<keyword evidence="1" id="KW-0614">Plasmid</keyword>
<protein>
    <submittedName>
        <fullName evidence="1">Uncharacterized protein</fullName>
    </submittedName>
</protein>
<keyword evidence="2" id="KW-1185">Reference proteome</keyword>
<dbReference type="EMBL" id="AM849035">
    <property type="protein sequence ID" value="CAQ03217.1"/>
    <property type="molecule type" value="Genomic_DNA"/>
</dbReference>
<accession>B0RJ28</accession>
<sequence>MVQPILATLCRGRVHCPQASDTSGHVIDAGGHTVDFYVFYGTPTTGADPNAMKILCALAPVMPNRYGVGQLRWTWPAHPLVQAGAARRRTRAQSSSGTSYWARVPILTSGEGLRPGMS</sequence>
<evidence type="ECO:0000313" key="1">
    <source>
        <dbReference type="EMBL" id="CAQ03217.1"/>
    </source>
</evidence>
<proteinExistence type="predicted"/>